<accession>A0A9D1R655</accession>
<dbReference type="Pfam" id="PF02065">
    <property type="entry name" value="Melibiase"/>
    <property type="match status" value="1"/>
</dbReference>
<dbReference type="GO" id="GO:0016052">
    <property type="term" value="P:carbohydrate catabolic process"/>
    <property type="evidence" value="ECO:0007669"/>
    <property type="project" value="InterPro"/>
</dbReference>
<dbReference type="InterPro" id="IPR017853">
    <property type="entry name" value="GH"/>
</dbReference>
<dbReference type="Gene3D" id="3.20.20.70">
    <property type="entry name" value="Aldolase class I"/>
    <property type="match status" value="1"/>
</dbReference>
<dbReference type="PANTHER" id="PTHR43053">
    <property type="entry name" value="GLYCOSIDASE FAMILY 31"/>
    <property type="match status" value="1"/>
</dbReference>
<dbReference type="Proteomes" id="UP000824265">
    <property type="component" value="Unassembled WGS sequence"/>
</dbReference>
<dbReference type="InterPro" id="IPR000111">
    <property type="entry name" value="Glyco_hydro_27/36_CS"/>
</dbReference>
<dbReference type="EMBL" id="DXGH01000027">
    <property type="protein sequence ID" value="HIW80782.1"/>
    <property type="molecule type" value="Genomic_DNA"/>
</dbReference>
<evidence type="ECO:0000313" key="7">
    <source>
        <dbReference type="EMBL" id="HIW80782.1"/>
    </source>
</evidence>
<evidence type="ECO:0000313" key="8">
    <source>
        <dbReference type="Proteomes" id="UP000824265"/>
    </source>
</evidence>
<evidence type="ECO:0000256" key="4">
    <source>
        <dbReference type="ARBA" id="ARBA00023295"/>
    </source>
</evidence>
<dbReference type="InterPro" id="IPR050985">
    <property type="entry name" value="Alpha-glycosidase_related"/>
</dbReference>
<dbReference type="InterPro" id="IPR002252">
    <property type="entry name" value="Glyco_hydro_36"/>
</dbReference>
<evidence type="ECO:0000259" key="5">
    <source>
        <dbReference type="Pfam" id="PF16874"/>
    </source>
</evidence>
<dbReference type="Gene3D" id="2.70.98.60">
    <property type="entry name" value="alpha-galactosidase from lactobacil brevis"/>
    <property type="match status" value="1"/>
</dbReference>
<feature type="domain" description="Glycosyl hydrolase family 36 C-terminal" evidence="5">
    <location>
        <begin position="660"/>
        <end position="788"/>
    </location>
</feature>
<feature type="domain" description="Glycosyl hydrolase family 36 N-terminal" evidence="6">
    <location>
        <begin position="26"/>
        <end position="285"/>
    </location>
</feature>
<protein>
    <recommendedName>
        <fullName evidence="2">alpha-galactosidase</fullName>
        <ecNumber evidence="2">3.2.1.22</ecNumber>
    </recommendedName>
</protein>
<evidence type="ECO:0000256" key="1">
    <source>
        <dbReference type="ARBA" id="ARBA00001255"/>
    </source>
</evidence>
<dbReference type="InterPro" id="IPR013785">
    <property type="entry name" value="Aldolase_TIM"/>
</dbReference>
<dbReference type="SUPFAM" id="SSF51445">
    <property type="entry name" value="(Trans)glycosidases"/>
    <property type="match status" value="1"/>
</dbReference>
<dbReference type="InterPro" id="IPR031705">
    <property type="entry name" value="Glyco_hydro_36_C"/>
</dbReference>
<gene>
    <name evidence="7" type="ORF">H9742_04500</name>
</gene>
<dbReference type="PROSITE" id="PS00512">
    <property type="entry name" value="ALPHA_GALACTOSIDASE"/>
    <property type="match status" value="1"/>
</dbReference>
<keyword evidence="4 7" id="KW-0326">Glycosidase</keyword>
<evidence type="ECO:0000256" key="3">
    <source>
        <dbReference type="ARBA" id="ARBA00022801"/>
    </source>
</evidence>
<dbReference type="PRINTS" id="PR00743">
    <property type="entry name" value="GLHYDRLASE36"/>
</dbReference>
<dbReference type="CDD" id="cd14791">
    <property type="entry name" value="GH36"/>
    <property type="match status" value="1"/>
</dbReference>
<dbReference type="InterPro" id="IPR013780">
    <property type="entry name" value="Glyco_hydro_b"/>
</dbReference>
<organism evidence="7 8">
    <name type="scientific">Candidatus Acetatifactor stercoripullorum</name>
    <dbReference type="NCBI Taxonomy" id="2838414"/>
    <lineage>
        <taxon>Bacteria</taxon>
        <taxon>Bacillati</taxon>
        <taxon>Bacillota</taxon>
        <taxon>Clostridia</taxon>
        <taxon>Lachnospirales</taxon>
        <taxon>Lachnospiraceae</taxon>
        <taxon>Acetatifactor</taxon>
    </lineage>
</organism>
<evidence type="ECO:0000256" key="2">
    <source>
        <dbReference type="ARBA" id="ARBA00012755"/>
    </source>
</evidence>
<evidence type="ECO:0000259" key="6">
    <source>
        <dbReference type="Pfam" id="PF16875"/>
    </source>
</evidence>
<dbReference type="EC" id="3.2.1.22" evidence="2"/>
<comment type="catalytic activity">
    <reaction evidence="1">
        <text>Hydrolysis of terminal, non-reducing alpha-D-galactose residues in alpha-D-galactosides, including galactose oligosaccharides, galactomannans and galactolipids.</text>
        <dbReference type="EC" id="3.2.1.22"/>
    </reaction>
</comment>
<dbReference type="GO" id="GO:0004557">
    <property type="term" value="F:alpha-galactosidase activity"/>
    <property type="evidence" value="ECO:0007669"/>
    <property type="project" value="UniProtKB-EC"/>
</dbReference>
<dbReference type="PANTHER" id="PTHR43053:SF3">
    <property type="entry name" value="ALPHA-GALACTOSIDASE C-RELATED"/>
    <property type="match status" value="1"/>
</dbReference>
<dbReference type="FunFam" id="3.20.20.70:FF:000118">
    <property type="entry name" value="Alpha-galactosidase"/>
    <property type="match status" value="1"/>
</dbReference>
<dbReference type="AlphaFoldDB" id="A0A9D1R655"/>
<keyword evidence="3 7" id="KW-0378">Hydrolase</keyword>
<proteinExistence type="predicted"/>
<dbReference type="Pfam" id="PF16875">
    <property type="entry name" value="Glyco_hydro_36N"/>
    <property type="match status" value="1"/>
</dbReference>
<sequence>MIRRHEDTFILETRDTAYCFRVMETGHLEHLYYGRRLCLPEGTGLEALVEKQEFIPGNTNCYNEAHKNISLEDVRLEISSYGRGDIREPMIEAVHSDGSYTLDFVFEDARIEKGKPEFDTLPGSYDENGETDWLCVTLKDPQYGLSLELNYFVFEACNVITRNAKLKNTGSGQLRLMRLLSMQLDLDEADYVFTTFNGAWGREMKRNDMPIRAGRYVNASYTGTSSSRANPFVMLSRKETTEDFGECYGFNLIYSGNHYETAEVGSTGKTRISAGINPQSFCFVLEEGESFEAPEAVMTYSFRGFNGMSGQLHQFVREHIVRGEWKNRPRPVLLNSWEACYFDLNERKLLSLAKAGKEVGIELFVMDDGWFGQRDDDTSSLGDWEANVKKLPNGLSGLCEKIKDMGLLFGIWVEPEMISVKSRLYEQHPDWAVQIPGKPHSEGRNQRILDLTRKEVQDYVIEAMSSVFGAADISYVKWDMNRTFTDYFSSALPAGRQGEVAHRYVLGLYRCMKELTRRFPQILFEGCAAGGNRFDLGILCFFPQIWGSDDTDALCRAQIQNGYSYGYPLSCVGAHVSSCPNHQTLRNTPLETRFNVACFGAFGYECNFCDMKKEELTAVKEQIALYKKWREVLQRGRFYRGRSFGKGADVLESNGANCMEWICVSEDGKRAVGLLLQKLSVPNSRAGYFRARGLQEDTLYHFYNRQLKYNVKEFGDLVNTVAPVHIRQDSLLHNVVSKLVKMDGETEDMYAYGDTLMYAGVHLKQAFAGTGYNERVRHYPDFASRIYFMEEA</sequence>
<dbReference type="Gene3D" id="2.60.40.1180">
    <property type="entry name" value="Golgi alpha-mannosidase II"/>
    <property type="match status" value="1"/>
</dbReference>
<reference evidence="7" key="1">
    <citation type="journal article" date="2021" name="PeerJ">
        <title>Extensive microbial diversity within the chicken gut microbiome revealed by metagenomics and culture.</title>
        <authorList>
            <person name="Gilroy R."/>
            <person name="Ravi A."/>
            <person name="Getino M."/>
            <person name="Pursley I."/>
            <person name="Horton D.L."/>
            <person name="Alikhan N.F."/>
            <person name="Baker D."/>
            <person name="Gharbi K."/>
            <person name="Hall N."/>
            <person name="Watson M."/>
            <person name="Adriaenssens E.M."/>
            <person name="Foster-Nyarko E."/>
            <person name="Jarju S."/>
            <person name="Secka A."/>
            <person name="Antonio M."/>
            <person name="Oren A."/>
            <person name="Chaudhuri R.R."/>
            <person name="La Ragione R."/>
            <person name="Hildebrand F."/>
            <person name="Pallen M.J."/>
        </authorList>
    </citation>
    <scope>NUCLEOTIDE SEQUENCE</scope>
    <source>
        <strain evidence="7">CHK195-6426</strain>
    </source>
</reference>
<name>A0A9D1R655_9FIRM</name>
<reference evidence="7" key="2">
    <citation type="submission" date="2021-04" db="EMBL/GenBank/DDBJ databases">
        <authorList>
            <person name="Gilroy R."/>
        </authorList>
    </citation>
    <scope>NUCLEOTIDE SEQUENCE</scope>
    <source>
        <strain evidence="7">CHK195-6426</strain>
    </source>
</reference>
<dbReference type="Pfam" id="PF16874">
    <property type="entry name" value="Glyco_hydro_36C"/>
    <property type="match status" value="1"/>
</dbReference>
<dbReference type="InterPro" id="IPR038417">
    <property type="entry name" value="Alpga-gal_N_sf"/>
</dbReference>
<dbReference type="InterPro" id="IPR031704">
    <property type="entry name" value="Glyco_hydro_36_N"/>
</dbReference>
<comment type="caution">
    <text evidence="7">The sequence shown here is derived from an EMBL/GenBank/DDBJ whole genome shotgun (WGS) entry which is preliminary data.</text>
</comment>